<protein>
    <submittedName>
        <fullName evidence="2">Uncharacterized protein</fullName>
    </submittedName>
</protein>
<reference evidence="2" key="1">
    <citation type="submission" date="2018-06" db="EMBL/GenBank/DDBJ databases">
        <authorList>
            <person name="Zhirakovskaya E."/>
        </authorList>
    </citation>
    <scope>NUCLEOTIDE SEQUENCE</scope>
</reference>
<sequence>AHNRRHSNLKLLHKQKHNKLVKNHKLRRPWSRHQRHSHVYNNVHQHTDNKHPQKHQHKLKHQNINKHQHRDHLRGFLGHKHLHGRHIGHHNHPG</sequence>
<accession>A0A3B0Y5F1</accession>
<feature type="compositionally biased region" description="Basic residues" evidence="1">
    <location>
        <begin position="52"/>
        <end position="69"/>
    </location>
</feature>
<proteinExistence type="predicted"/>
<feature type="region of interest" description="Disordered" evidence="1">
    <location>
        <begin position="45"/>
        <end position="69"/>
    </location>
</feature>
<organism evidence="2">
    <name type="scientific">hydrothermal vent metagenome</name>
    <dbReference type="NCBI Taxonomy" id="652676"/>
    <lineage>
        <taxon>unclassified sequences</taxon>
        <taxon>metagenomes</taxon>
        <taxon>ecological metagenomes</taxon>
    </lineage>
</organism>
<feature type="non-terminal residue" evidence="2">
    <location>
        <position position="1"/>
    </location>
</feature>
<name>A0A3B0Y5F1_9ZZZZ</name>
<gene>
    <name evidence="2" type="ORF">MNBD_GAMMA12-284</name>
</gene>
<dbReference type="EMBL" id="UOFL01000003">
    <property type="protein sequence ID" value="VAW70757.1"/>
    <property type="molecule type" value="Genomic_DNA"/>
</dbReference>
<dbReference type="AlphaFoldDB" id="A0A3B0Y5F1"/>
<evidence type="ECO:0000313" key="2">
    <source>
        <dbReference type="EMBL" id="VAW70757.1"/>
    </source>
</evidence>
<evidence type="ECO:0000256" key="1">
    <source>
        <dbReference type="SAM" id="MobiDB-lite"/>
    </source>
</evidence>